<name>A0A9P4M4U2_9PEZI</name>
<dbReference type="OrthoDB" id="6132182at2759"/>
<gene>
    <name evidence="4" type="ORF">NA57DRAFT_40068</name>
</gene>
<keyword evidence="5" id="KW-1185">Reference proteome</keyword>
<dbReference type="GO" id="GO:0016491">
    <property type="term" value="F:oxidoreductase activity"/>
    <property type="evidence" value="ECO:0007669"/>
    <property type="project" value="InterPro"/>
</dbReference>
<evidence type="ECO:0000256" key="2">
    <source>
        <dbReference type="ARBA" id="ARBA00023008"/>
    </source>
</evidence>
<evidence type="ECO:0000313" key="5">
    <source>
        <dbReference type="Proteomes" id="UP000799772"/>
    </source>
</evidence>
<dbReference type="PROSITE" id="PS00498">
    <property type="entry name" value="TYROSINASE_2"/>
    <property type="match status" value="1"/>
</dbReference>
<accession>A0A9P4M4U2</accession>
<dbReference type="PANTHER" id="PTHR11474:SF126">
    <property type="entry name" value="TYROSINASE-LIKE PROTEIN TYR-1-RELATED"/>
    <property type="match status" value="1"/>
</dbReference>
<reference evidence="4" key="1">
    <citation type="journal article" date="2020" name="Stud. Mycol.">
        <title>101 Dothideomycetes genomes: a test case for predicting lifestyles and emergence of pathogens.</title>
        <authorList>
            <person name="Haridas S."/>
            <person name="Albert R."/>
            <person name="Binder M."/>
            <person name="Bloem J."/>
            <person name="Labutti K."/>
            <person name="Salamov A."/>
            <person name="Andreopoulos B."/>
            <person name="Baker S."/>
            <person name="Barry K."/>
            <person name="Bills G."/>
            <person name="Bluhm B."/>
            <person name="Cannon C."/>
            <person name="Castanera R."/>
            <person name="Culley D."/>
            <person name="Daum C."/>
            <person name="Ezra D."/>
            <person name="Gonzalez J."/>
            <person name="Henrissat B."/>
            <person name="Kuo A."/>
            <person name="Liang C."/>
            <person name="Lipzen A."/>
            <person name="Lutzoni F."/>
            <person name="Magnuson J."/>
            <person name="Mondo S."/>
            <person name="Nolan M."/>
            <person name="Ohm R."/>
            <person name="Pangilinan J."/>
            <person name="Park H.-J."/>
            <person name="Ramirez L."/>
            <person name="Alfaro M."/>
            <person name="Sun H."/>
            <person name="Tritt A."/>
            <person name="Yoshinaga Y."/>
            <person name="Zwiers L.-H."/>
            <person name="Turgeon B."/>
            <person name="Goodwin S."/>
            <person name="Spatafora J."/>
            <person name="Crous P."/>
            <person name="Grigoriev I."/>
        </authorList>
    </citation>
    <scope>NUCLEOTIDE SEQUENCE</scope>
    <source>
        <strain evidence="4">CBS 133067</strain>
    </source>
</reference>
<dbReference type="EMBL" id="ML978127">
    <property type="protein sequence ID" value="KAF2098081.1"/>
    <property type="molecule type" value="Genomic_DNA"/>
</dbReference>
<sequence>MASQTAPILFQWAIRLWLDANLFRSSIKETDRARYISAGEYLDLDSLLLITFAEILVIVQCLYDVKRSPAKSNPSDVPGALNRLDDFVAVHIQQSDYIHFNGNLYAWHRYLTHLYSKALKDECGYKGPIPYWDWVPHCRDQRKSPVFDGGRYSMGSNGRYEPHGNTTLTAFGLHLELTPGTGGGCVYKGPFQDLTVHLGLSPTIAPANRVVLAALPLENAGPTANTSAPSALDYNPRCLTRDINPSWSQQSCLNNVVYLLQCPDVVCLEKRADGWETIPQQTQQQVHSAGHFSIGGLQNDPFASPGDPVFYLHHAQLDRIWAIWQGQDFENRKLALGGTTVPFTDSPNAPLVTLQDPLSFGTVGPTITHEQAMSTIDYDMCYIYD</sequence>
<dbReference type="GO" id="GO:0046872">
    <property type="term" value="F:metal ion binding"/>
    <property type="evidence" value="ECO:0007669"/>
    <property type="project" value="UniProtKB-KW"/>
</dbReference>
<dbReference type="Proteomes" id="UP000799772">
    <property type="component" value="Unassembled WGS sequence"/>
</dbReference>
<dbReference type="Gene3D" id="1.10.1280.10">
    <property type="entry name" value="Di-copper center containing domain from catechol oxidase"/>
    <property type="match status" value="1"/>
</dbReference>
<evidence type="ECO:0000259" key="3">
    <source>
        <dbReference type="PROSITE" id="PS00498"/>
    </source>
</evidence>
<proteinExistence type="predicted"/>
<feature type="domain" description="Tyrosinase copper-binding" evidence="3">
    <location>
        <begin position="307"/>
        <end position="318"/>
    </location>
</feature>
<dbReference type="AlphaFoldDB" id="A0A9P4M4U2"/>
<evidence type="ECO:0000256" key="1">
    <source>
        <dbReference type="ARBA" id="ARBA00022723"/>
    </source>
</evidence>
<dbReference type="PRINTS" id="PR00092">
    <property type="entry name" value="TYROSINASE"/>
</dbReference>
<dbReference type="InterPro" id="IPR050316">
    <property type="entry name" value="Tyrosinase/Hemocyanin"/>
</dbReference>
<protein>
    <submittedName>
        <fullName evidence="4">Di-copper centre-containing protein</fullName>
    </submittedName>
</protein>
<keyword evidence="1" id="KW-0479">Metal-binding</keyword>
<evidence type="ECO:0000313" key="4">
    <source>
        <dbReference type="EMBL" id="KAF2098081.1"/>
    </source>
</evidence>
<dbReference type="Pfam" id="PF00264">
    <property type="entry name" value="Tyrosinase"/>
    <property type="match status" value="1"/>
</dbReference>
<dbReference type="PANTHER" id="PTHR11474">
    <property type="entry name" value="TYROSINASE FAMILY MEMBER"/>
    <property type="match status" value="1"/>
</dbReference>
<dbReference type="SUPFAM" id="SSF48056">
    <property type="entry name" value="Di-copper centre-containing domain"/>
    <property type="match status" value="1"/>
</dbReference>
<dbReference type="InterPro" id="IPR002227">
    <property type="entry name" value="Tyrosinase_Cu-bd"/>
</dbReference>
<organism evidence="4 5">
    <name type="scientific">Rhizodiscina lignyota</name>
    <dbReference type="NCBI Taxonomy" id="1504668"/>
    <lineage>
        <taxon>Eukaryota</taxon>
        <taxon>Fungi</taxon>
        <taxon>Dikarya</taxon>
        <taxon>Ascomycota</taxon>
        <taxon>Pezizomycotina</taxon>
        <taxon>Dothideomycetes</taxon>
        <taxon>Pleosporomycetidae</taxon>
        <taxon>Aulographales</taxon>
        <taxon>Rhizodiscinaceae</taxon>
        <taxon>Rhizodiscina</taxon>
    </lineage>
</organism>
<comment type="caution">
    <text evidence="4">The sequence shown here is derived from an EMBL/GenBank/DDBJ whole genome shotgun (WGS) entry which is preliminary data.</text>
</comment>
<dbReference type="InterPro" id="IPR008922">
    <property type="entry name" value="Di-copper_centre_dom_sf"/>
</dbReference>
<keyword evidence="2" id="KW-0186">Copper</keyword>